<gene>
    <name evidence="3" type="ORF">BJ875DRAFT_234935</name>
</gene>
<dbReference type="PANTHER" id="PTHR42678">
    <property type="entry name" value="AMIDASE"/>
    <property type="match status" value="1"/>
</dbReference>
<organism evidence="3 4">
    <name type="scientific">Amylocarpus encephaloides</name>
    <dbReference type="NCBI Taxonomy" id="45428"/>
    <lineage>
        <taxon>Eukaryota</taxon>
        <taxon>Fungi</taxon>
        <taxon>Dikarya</taxon>
        <taxon>Ascomycota</taxon>
        <taxon>Pezizomycotina</taxon>
        <taxon>Leotiomycetes</taxon>
        <taxon>Helotiales</taxon>
        <taxon>Helotiales incertae sedis</taxon>
        <taxon>Amylocarpus</taxon>
    </lineage>
</organism>
<evidence type="ECO:0000313" key="4">
    <source>
        <dbReference type="Proteomes" id="UP000824998"/>
    </source>
</evidence>
<dbReference type="OrthoDB" id="566138at2759"/>
<reference evidence="3" key="1">
    <citation type="journal article" date="2021" name="IMA Fungus">
        <title>Genomic characterization of three marine fungi, including Emericellopsis atlantica sp. nov. with signatures of a generalist lifestyle and marine biomass degradation.</title>
        <authorList>
            <person name="Hagestad O.C."/>
            <person name="Hou L."/>
            <person name="Andersen J.H."/>
            <person name="Hansen E.H."/>
            <person name="Altermark B."/>
            <person name="Li C."/>
            <person name="Kuhnert E."/>
            <person name="Cox R.J."/>
            <person name="Crous P.W."/>
            <person name="Spatafora J.W."/>
            <person name="Lail K."/>
            <person name="Amirebrahimi M."/>
            <person name="Lipzen A."/>
            <person name="Pangilinan J."/>
            <person name="Andreopoulos W."/>
            <person name="Hayes R.D."/>
            <person name="Ng V."/>
            <person name="Grigoriev I.V."/>
            <person name="Jackson S.A."/>
            <person name="Sutton T.D.S."/>
            <person name="Dobson A.D.W."/>
            <person name="Rama T."/>
        </authorList>
    </citation>
    <scope>NUCLEOTIDE SEQUENCE</scope>
    <source>
        <strain evidence="3">TRa018bII</strain>
    </source>
</reference>
<keyword evidence="1" id="KW-1133">Transmembrane helix</keyword>
<sequence>MDKVLDHTPLLANSKSRKHDGIASKHIQNRQKSLFDDIWYKLANMILYILPVCLAFVALIWLVPQATRIPARTTIAYPDLLEAGAEVLVSGLETRRWNSLELTKAYIRRIEEVNPILRAVTEINPDALGIAASLDIERAEGHIRSPLHGLPMLLKDNIATNDGMNNTAGSFSLLGAAVSRDSTVAAKLRVAGVIILGKANMSQWAYFRSRNSSSGWSAYGGQVTGAYYPNMNPSGSSSGSGVATSIGLAFASLGTETSGSIVSPASNNNLVGIKPTVGLTSRSLVIPISEHQDTIGPMTRSVYDAAAILSIIAGKDVRDNYTLAQPFSSPPDYTKALNVSSLNGARIGIVRNAIGEKEVFNLPVHDAFEVAIATIKRAGATVIDNANYNSQEEWRADQQRVLLTVLESDILSGLPKYLSELSHNPNNITSLADVSNFTHHFPAEDWPERDTRIWDDALKGTENTDYKFWQAYQKGLRWSGPDGILGALAKDNLDALILPTNWSAAMPAYAGFPIVSVPMGFYPPDSPVKKTVLWDLAEVAPNIPFGLSFVGAKWSEETLISYAYAYEQATQTRTKVKPLIVPKTQLKDIIGKY</sequence>
<dbReference type="EMBL" id="MU251908">
    <property type="protein sequence ID" value="KAG9228563.1"/>
    <property type="molecule type" value="Genomic_DNA"/>
</dbReference>
<dbReference type="PANTHER" id="PTHR42678:SF34">
    <property type="entry name" value="OS04G0183300 PROTEIN"/>
    <property type="match status" value="1"/>
</dbReference>
<dbReference type="AlphaFoldDB" id="A0A9P7Y6X3"/>
<name>A0A9P7Y6X3_9HELO</name>
<comment type="caution">
    <text evidence="3">The sequence shown here is derived from an EMBL/GenBank/DDBJ whole genome shotgun (WGS) entry which is preliminary data.</text>
</comment>
<dbReference type="InterPro" id="IPR036928">
    <property type="entry name" value="AS_sf"/>
</dbReference>
<protein>
    <submittedName>
        <fullName evidence="3">Glutamyl-tRNA amidotransferase subunit A</fullName>
    </submittedName>
</protein>
<evidence type="ECO:0000256" key="1">
    <source>
        <dbReference type="SAM" id="Phobius"/>
    </source>
</evidence>
<evidence type="ECO:0000313" key="3">
    <source>
        <dbReference type="EMBL" id="KAG9228563.1"/>
    </source>
</evidence>
<keyword evidence="1" id="KW-0812">Transmembrane</keyword>
<dbReference type="Pfam" id="PF01425">
    <property type="entry name" value="Amidase"/>
    <property type="match status" value="1"/>
</dbReference>
<accession>A0A9P7Y6X3</accession>
<dbReference type="InterPro" id="IPR023631">
    <property type="entry name" value="Amidase_dom"/>
</dbReference>
<evidence type="ECO:0000259" key="2">
    <source>
        <dbReference type="Pfam" id="PF01425"/>
    </source>
</evidence>
<feature type="domain" description="Amidase" evidence="2">
    <location>
        <begin position="101"/>
        <end position="559"/>
    </location>
</feature>
<keyword evidence="4" id="KW-1185">Reference proteome</keyword>
<keyword evidence="1" id="KW-0472">Membrane</keyword>
<feature type="transmembrane region" description="Helical" evidence="1">
    <location>
        <begin position="38"/>
        <end position="63"/>
    </location>
</feature>
<dbReference type="Proteomes" id="UP000824998">
    <property type="component" value="Unassembled WGS sequence"/>
</dbReference>
<dbReference type="Gene3D" id="3.90.1300.10">
    <property type="entry name" value="Amidase signature (AS) domain"/>
    <property type="match status" value="1"/>
</dbReference>
<proteinExistence type="predicted"/>
<dbReference type="SUPFAM" id="SSF75304">
    <property type="entry name" value="Amidase signature (AS) enzymes"/>
    <property type="match status" value="1"/>
</dbReference>